<name>A0ABV6NE34_9BACI</name>
<evidence type="ECO:0000313" key="2">
    <source>
        <dbReference type="Proteomes" id="UP001589833"/>
    </source>
</evidence>
<dbReference type="Proteomes" id="UP001589833">
    <property type="component" value="Unassembled WGS sequence"/>
</dbReference>
<gene>
    <name evidence="1" type="ORF">ACFFH4_05135</name>
</gene>
<dbReference type="EMBL" id="JBHLTR010000006">
    <property type="protein sequence ID" value="MFC0558428.1"/>
    <property type="molecule type" value="Genomic_DNA"/>
</dbReference>
<evidence type="ECO:0000313" key="1">
    <source>
        <dbReference type="EMBL" id="MFC0558428.1"/>
    </source>
</evidence>
<dbReference type="RefSeq" id="WP_273840258.1">
    <property type="nucleotide sequence ID" value="NZ_JAQQWT010000001.1"/>
</dbReference>
<keyword evidence="2" id="KW-1185">Reference proteome</keyword>
<sequence length="44" mass="4933">MADNRKGTVNIITNEAIRGKPYLDIDRVITEEGKSNSLNKKSNK</sequence>
<accession>A0ABV6NE34</accession>
<reference evidence="1 2" key="1">
    <citation type="submission" date="2024-09" db="EMBL/GenBank/DDBJ databases">
        <authorList>
            <person name="Sun Q."/>
            <person name="Mori K."/>
        </authorList>
    </citation>
    <scope>NUCLEOTIDE SEQUENCE [LARGE SCALE GENOMIC DNA]</scope>
    <source>
        <strain evidence="1 2">NCAIM B.02301</strain>
    </source>
</reference>
<comment type="caution">
    <text evidence="1">The sequence shown here is derived from an EMBL/GenBank/DDBJ whole genome shotgun (WGS) entry which is preliminary data.</text>
</comment>
<protein>
    <submittedName>
        <fullName evidence="1">Uncharacterized protein</fullName>
    </submittedName>
</protein>
<organism evidence="1 2">
    <name type="scientific">Halalkalibacter alkalisediminis</name>
    <dbReference type="NCBI Taxonomy" id="935616"/>
    <lineage>
        <taxon>Bacteria</taxon>
        <taxon>Bacillati</taxon>
        <taxon>Bacillota</taxon>
        <taxon>Bacilli</taxon>
        <taxon>Bacillales</taxon>
        <taxon>Bacillaceae</taxon>
        <taxon>Halalkalibacter</taxon>
    </lineage>
</organism>
<proteinExistence type="predicted"/>